<dbReference type="Proteomes" id="UP000192756">
    <property type="component" value="Unassembled WGS sequence"/>
</dbReference>
<gene>
    <name evidence="1" type="ORF">SAMN04488524_3414</name>
</gene>
<proteinExistence type="predicted"/>
<organism evidence="1 2">
    <name type="scientific">Pedobacter africanus</name>
    <dbReference type="NCBI Taxonomy" id="151894"/>
    <lineage>
        <taxon>Bacteria</taxon>
        <taxon>Pseudomonadati</taxon>
        <taxon>Bacteroidota</taxon>
        <taxon>Sphingobacteriia</taxon>
        <taxon>Sphingobacteriales</taxon>
        <taxon>Sphingobacteriaceae</taxon>
        <taxon>Pedobacter</taxon>
    </lineage>
</organism>
<reference evidence="2" key="1">
    <citation type="submission" date="2017-04" db="EMBL/GenBank/DDBJ databases">
        <authorList>
            <person name="Varghese N."/>
            <person name="Submissions S."/>
        </authorList>
    </citation>
    <scope>NUCLEOTIDE SEQUENCE [LARGE SCALE GENOMIC DNA]</scope>
    <source>
        <strain evidence="2">DSM 12126</strain>
    </source>
</reference>
<evidence type="ECO:0000313" key="1">
    <source>
        <dbReference type="EMBL" id="SMC90237.1"/>
    </source>
</evidence>
<name>A0A1W2CYA7_9SPHI</name>
<keyword evidence="2" id="KW-1185">Reference proteome</keyword>
<dbReference type="EMBL" id="FWXT01000002">
    <property type="protein sequence ID" value="SMC90237.1"/>
    <property type="molecule type" value="Genomic_DNA"/>
</dbReference>
<evidence type="ECO:0000313" key="2">
    <source>
        <dbReference type="Proteomes" id="UP000192756"/>
    </source>
</evidence>
<sequence>MGLKPAFIGLYSEIVLPCATKRVLFANKGGIKALLRQYKGAF</sequence>
<protein>
    <submittedName>
        <fullName evidence="1">Uncharacterized protein</fullName>
    </submittedName>
</protein>
<accession>A0A1W2CYA7</accession>
<dbReference type="AlphaFoldDB" id="A0A1W2CYA7"/>